<dbReference type="SUPFAM" id="SSF57716">
    <property type="entry name" value="Glucocorticoid receptor-like (DNA-binding domain)"/>
    <property type="match status" value="1"/>
</dbReference>
<feature type="domain" description="C2H2-type" evidence="11">
    <location>
        <begin position="628"/>
        <end position="655"/>
    </location>
</feature>
<dbReference type="Pfam" id="PF07776">
    <property type="entry name" value="zf-AD"/>
    <property type="match status" value="1"/>
</dbReference>
<keyword evidence="3" id="KW-0677">Repeat</keyword>
<evidence type="ECO:0000259" key="11">
    <source>
        <dbReference type="PROSITE" id="PS50157"/>
    </source>
</evidence>
<dbReference type="AlphaFoldDB" id="A0AAJ6VKX5"/>
<evidence type="ECO:0000256" key="10">
    <source>
        <dbReference type="PROSITE-ProRule" id="PRU01263"/>
    </source>
</evidence>
<evidence type="ECO:0000256" key="9">
    <source>
        <dbReference type="PROSITE-ProRule" id="PRU00042"/>
    </source>
</evidence>
<reference evidence="14" key="1">
    <citation type="submission" date="2025-08" db="UniProtKB">
        <authorList>
            <consortium name="RefSeq"/>
        </authorList>
    </citation>
    <scope>IDENTIFICATION</scope>
</reference>
<evidence type="ECO:0000259" key="12">
    <source>
        <dbReference type="PROSITE" id="PS51915"/>
    </source>
</evidence>
<dbReference type="FunFam" id="3.30.160.60:FF:000624">
    <property type="entry name" value="zinc finger protein 697"/>
    <property type="match status" value="1"/>
</dbReference>
<feature type="binding site" evidence="10">
    <location>
        <position position="57"/>
    </location>
    <ligand>
        <name>Zn(2+)</name>
        <dbReference type="ChEBI" id="CHEBI:29105"/>
    </ligand>
</feature>
<dbReference type="PROSITE" id="PS51915">
    <property type="entry name" value="ZAD"/>
    <property type="match status" value="1"/>
</dbReference>
<dbReference type="InterPro" id="IPR050527">
    <property type="entry name" value="Snail/Krueppel_Znf"/>
</dbReference>
<dbReference type="Proteomes" id="UP000695007">
    <property type="component" value="Unplaced"/>
</dbReference>
<feature type="binding site" evidence="10">
    <location>
        <position position="14"/>
    </location>
    <ligand>
        <name>Zn(2+)</name>
        <dbReference type="ChEBI" id="CHEBI:29105"/>
    </ligand>
</feature>
<keyword evidence="6" id="KW-0238">DNA-binding</keyword>
<feature type="domain" description="C2H2-type" evidence="11">
    <location>
        <begin position="601"/>
        <end position="628"/>
    </location>
</feature>
<dbReference type="Pfam" id="PF00096">
    <property type="entry name" value="zf-C2H2"/>
    <property type="match status" value="4"/>
</dbReference>
<dbReference type="InterPro" id="IPR012934">
    <property type="entry name" value="Znf_AD"/>
</dbReference>
<evidence type="ECO:0000313" key="14">
    <source>
        <dbReference type="RefSeq" id="XP_011495129.1"/>
    </source>
</evidence>
<feature type="domain" description="C2H2-type" evidence="11">
    <location>
        <begin position="546"/>
        <end position="573"/>
    </location>
</feature>
<evidence type="ECO:0000256" key="1">
    <source>
        <dbReference type="ARBA" id="ARBA00004123"/>
    </source>
</evidence>
<evidence type="ECO:0000256" key="8">
    <source>
        <dbReference type="ARBA" id="ARBA00037948"/>
    </source>
</evidence>
<feature type="domain" description="ZAD" evidence="12">
    <location>
        <begin position="9"/>
        <end position="84"/>
    </location>
</feature>
<dbReference type="PROSITE" id="PS50157">
    <property type="entry name" value="ZINC_FINGER_C2H2_2"/>
    <property type="match status" value="8"/>
</dbReference>
<dbReference type="PANTHER" id="PTHR24388:SF54">
    <property type="entry name" value="PROTEIN ESCARGOT"/>
    <property type="match status" value="1"/>
</dbReference>
<feature type="domain" description="C2H2-type" evidence="11">
    <location>
        <begin position="683"/>
        <end position="712"/>
    </location>
</feature>
<dbReference type="SUPFAM" id="SSF57667">
    <property type="entry name" value="beta-beta-alpha zinc fingers"/>
    <property type="match status" value="6"/>
</dbReference>
<feature type="domain" description="C2H2-type" evidence="11">
    <location>
        <begin position="490"/>
        <end position="517"/>
    </location>
</feature>
<feature type="binding site" evidence="10">
    <location>
        <position position="11"/>
    </location>
    <ligand>
        <name>Zn(2+)</name>
        <dbReference type="ChEBI" id="CHEBI:29105"/>
    </ligand>
</feature>
<feature type="binding site" evidence="10">
    <location>
        <position position="60"/>
    </location>
    <ligand>
        <name>Zn(2+)</name>
        <dbReference type="ChEBI" id="CHEBI:29105"/>
    </ligand>
</feature>
<dbReference type="GO" id="GO:0000978">
    <property type="term" value="F:RNA polymerase II cis-regulatory region sequence-specific DNA binding"/>
    <property type="evidence" value="ECO:0007669"/>
    <property type="project" value="TreeGrafter"/>
</dbReference>
<sequence>MELEEDEAQVCRLCGQCESIYIDVFGEEGTKRFLGFKIHSKINILIKPDDGLPQIICMRCLGTLEFLCDFHHMCHSTQKDLESILVEEATKKINDKLESDSESDKENVLPFKYGKRKGKSLQLEQTIISKIAETDETTVSQKTEIANEQSIEKSNNAVTVISLPINNKNIVITQDDLNMDTCKSNYQITENEIVFDSIVNPINCQINKTLFYDNSNVETTFNNCTEHSLNANVLSKINVNEEVEQENVIFEGTVINSHGDTSIIMPLKAESYKNELKLDNALMADGSEIVQAEEIVWISNNCELSEPKNSKLINSNQSKTTNPALESEAEILQTLEENIKLTASTELIVLEVQLPAKENSIDFSKSIEVLKMNHSLSTTNKERRYSEGKFTRISELITDKQKREIETHYRIDMTVVDELKVDKNIIILDKCKFKCKICEVIYPRLDKCQVHIWRHLDMKPYICKACDFSTLTISNIRCHIRKSHLKIKPFQCHLCNKCYNSATLLEEHINIHTGFRPYKCNFCEFASTSKQVLAHHILIHKSKKDIICDICGKAFFSKGRMRAHKITHNKEQAFKCTLCSTYVLHEEALERHYMNVHMQDYICKICNKVYKSKKALHNHESVHSDAKFECPMCPNVYKSTHILKEHILKHQGIRQYKCNSCNKSFAQQSHLAAHMAVHSNITYNCPGCQKGFNRHDNMKVHTKRCEQFLANPLLQNLLTKRKISFSKNHTAKVISQKNDKNFNEKKKNRKKLKNRFKITVSEKSLIEDVEPNDNTTITVKNELK</sequence>
<dbReference type="GO" id="GO:0000981">
    <property type="term" value="F:DNA-binding transcription factor activity, RNA polymerase II-specific"/>
    <property type="evidence" value="ECO:0007669"/>
    <property type="project" value="TreeGrafter"/>
</dbReference>
<dbReference type="Gene3D" id="3.40.1800.20">
    <property type="match status" value="1"/>
</dbReference>
<dbReference type="Pfam" id="PF13912">
    <property type="entry name" value="zf-C2H2_6"/>
    <property type="match status" value="1"/>
</dbReference>
<keyword evidence="13" id="KW-1185">Reference proteome</keyword>
<dbReference type="Gene3D" id="3.30.160.60">
    <property type="entry name" value="Classic Zinc Finger"/>
    <property type="match status" value="6"/>
</dbReference>
<proteinExistence type="inferred from homology"/>
<name>A0AAJ6VKX5_9HYME</name>
<evidence type="ECO:0000256" key="6">
    <source>
        <dbReference type="ARBA" id="ARBA00023125"/>
    </source>
</evidence>
<evidence type="ECO:0000256" key="2">
    <source>
        <dbReference type="ARBA" id="ARBA00022723"/>
    </source>
</evidence>
<dbReference type="PROSITE" id="PS00028">
    <property type="entry name" value="ZINC_FINGER_C2H2_1"/>
    <property type="match status" value="5"/>
</dbReference>
<dbReference type="PANTHER" id="PTHR24388">
    <property type="entry name" value="ZINC FINGER PROTEIN"/>
    <property type="match status" value="1"/>
</dbReference>
<feature type="domain" description="C2H2-type" evidence="11">
    <location>
        <begin position="461"/>
        <end position="489"/>
    </location>
</feature>
<comment type="subcellular location">
    <subcellularLocation>
        <location evidence="1">Nucleus</location>
    </subcellularLocation>
</comment>
<keyword evidence="4 9" id="KW-0863">Zinc-finger</keyword>
<evidence type="ECO:0000256" key="4">
    <source>
        <dbReference type="ARBA" id="ARBA00022771"/>
    </source>
</evidence>
<dbReference type="InterPro" id="IPR036236">
    <property type="entry name" value="Znf_C2H2_sf"/>
</dbReference>
<organism evidence="13 14">
    <name type="scientific">Ceratosolen solmsi marchali</name>
    <dbReference type="NCBI Taxonomy" id="326594"/>
    <lineage>
        <taxon>Eukaryota</taxon>
        <taxon>Metazoa</taxon>
        <taxon>Ecdysozoa</taxon>
        <taxon>Arthropoda</taxon>
        <taxon>Hexapoda</taxon>
        <taxon>Insecta</taxon>
        <taxon>Pterygota</taxon>
        <taxon>Neoptera</taxon>
        <taxon>Endopterygota</taxon>
        <taxon>Hymenoptera</taxon>
        <taxon>Apocrita</taxon>
        <taxon>Proctotrupomorpha</taxon>
        <taxon>Chalcidoidea</taxon>
        <taxon>Agaonidae</taxon>
        <taxon>Agaoninae</taxon>
        <taxon>Ceratosolen</taxon>
    </lineage>
</organism>
<evidence type="ECO:0000313" key="13">
    <source>
        <dbReference type="Proteomes" id="UP000695007"/>
    </source>
</evidence>
<accession>A0AAJ6VKX5</accession>
<evidence type="ECO:0000256" key="7">
    <source>
        <dbReference type="ARBA" id="ARBA00023242"/>
    </source>
</evidence>
<dbReference type="GO" id="GO:0005634">
    <property type="term" value="C:nucleus"/>
    <property type="evidence" value="ECO:0007669"/>
    <property type="project" value="InterPro"/>
</dbReference>
<evidence type="ECO:0000256" key="5">
    <source>
        <dbReference type="ARBA" id="ARBA00022833"/>
    </source>
</evidence>
<dbReference type="InterPro" id="IPR013087">
    <property type="entry name" value="Znf_C2H2_type"/>
</dbReference>
<dbReference type="SMART" id="SM00868">
    <property type="entry name" value="zf-AD"/>
    <property type="match status" value="1"/>
</dbReference>
<keyword evidence="5 10" id="KW-0862">Zinc</keyword>
<dbReference type="SMART" id="SM00355">
    <property type="entry name" value="ZnF_C2H2"/>
    <property type="match status" value="10"/>
</dbReference>
<dbReference type="RefSeq" id="XP_011495129.1">
    <property type="nucleotide sequence ID" value="XM_011496827.1"/>
</dbReference>
<dbReference type="GeneID" id="105360052"/>
<dbReference type="GO" id="GO:0008270">
    <property type="term" value="F:zinc ion binding"/>
    <property type="evidence" value="ECO:0007669"/>
    <property type="project" value="UniProtKB-UniRule"/>
</dbReference>
<keyword evidence="2 10" id="KW-0479">Metal-binding</keyword>
<feature type="domain" description="C2H2-type" evidence="11">
    <location>
        <begin position="656"/>
        <end position="680"/>
    </location>
</feature>
<evidence type="ECO:0000256" key="3">
    <source>
        <dbReference type="ARBA" id="ARBA00022737"/>
    </source>
</evidence>
<keyword evidence="7" id="KW-0539">Nucleus</keyword>
<feature type="domain" description="C2H2-type" evidence="11">
    <location>
        <begin position="518"/>
        <end position="545"/>
    </location>
</feature>
<dbReference type="KEGG" id="csol:105360052"/>
<comment type="similarity">
    <text evidence="8">Belongs to the snail C2H2-type zinc-finger protein family.</text>
</comment>
<protein>
    <submittedName>
        <fullName evidence="14">Zinc finger protein ZFP69-like</fullName>
    </submittedName>
</protein>
<gene>
    <name evidence="14" type="primary">LOC105360052</name>
</gene>